<evidence type="ECO:0000313" key="4">
    <source>
        <dbReference type="Proteomes" id="UP000778578"/>
    </source>
</evidence>
<sequence>MSDVTENGAVGPGEGTPYTLDESEPAEVRRMTFVPFLPDGSCVAVEHPDGSVRLPSGDVRPGEMWLRDTALRVPLESAGFRIQRVRPFAYDARGRHVFVRVEGDRYEGRRRHATVPWRTGTPEVLAPRLTDPVERAAVPDAARSRRAQTDASYFADSVRQIELTYLRAGNPPEMGSGFGAGPEQWRAQRRMVVAGLHRDGTFLDVGCANGLLMESVAAWAAEDGIAVEPYGVDLAPGLVAEARRRLPRWAERIAVGNALDWTPADGRRFTFVHVLADCVPAQRFPEVVRHALDRLVAPGGRLLVSVYQPVGGTAPRAADRLAAAGVRVGGSSAGDGAPGTATTAWCDA</sequence>
<comment type="caution">
    <text evidence="3">The sequence shown here is derived from an EMBL/GenBank/DDBJ whole genome shotgun (WGS) entry which is preliminary data.</text>
</comment>
<feature type="compositionally biased region" description="Low complexity" evidence="1">
    <location>
        <begin position="338"/>
        <end position="348"/>
    </location>
</feature>
<keyword evidence="3" id="KW-0489">Methyltransferase</keyword>
<feature type="domain" description="Methyltransferase" evidence="2">
    <location>
        <begin position="203"/>
        <end position="300"/>
    </location>
</feature>
<dbReference type="SUPFAM" id="SSF53335">
    <property type="entry name" value="S-adenosyl-L-methionine-dependent methyltransferases"/>
    <property type="match status" value="1"/>
</dbReference>
<feature type="region of interest" description="Disordered" evidence="1">
    <location>
        <begin position="329"/>
        <end position="348"/>
    </location>
</feature>
<keyword evidence="4" id="KW-1185">Reference proteome</keyword>
<evidence type="ECO:0000256" key="1">
    <source>
        <dbReference type="SAM" id="MobiDB-lite"/>
    </source>
</evidence>
<keyword evidence="3" id="KW-0808">Transferase</keyword>
<evidence type="ECO:0000259" key="2">
    <source>
        <dbReference type="Pfam" id="PF13649"/>
    </source>
</evidence>
<dbReference type="GO" id="GO:0032259">
    <property type="term" value="P:methylation"/>
    <property type="evidence" value="ECO:0007669"/>
    <property type="project" value="UniProtKB-KW"/>
</dbReference>
<organism evidence="3 4">
    <name type="scientific">Actinacidiphila acidipaludis</name>
    <dbReference type="NCBI Taxonomy" id="2873382"/>
    <lineage>
        <taxon>Bacteria</taxon>
        <taxon>Bacillati</taxon>
        <taxon>Actinomycetota</taxon>
        <taxon>Actinomycetes</taxon>
        <taxon>Kitasatosporales</taxon>
        <taxon>Streptomycetaceae</taxon>
        <taxon>Actinacidiphila</taxon>
    </lineage>
</organism>
<dbReference type="CDD" id="cd02440">
    <property type="entry name" value="AdoMet_MTases"/>
    <property type="match status" value="1"/>
</dbReference>
<dbReference type="EMBL" id="JAINZZ010000005">
    <property type="protein sequence ID" value="MBY8877337.1"/>
    <property type="molecule type" value="Genomic_DNA"/>
</dbReference>
<accession>A0ABS7Q5R0</accession>
<evidence type="ECO:0000313" key="3">
    <source>
        <dbReference type="EMBL" id="MBY8877337.1"/>
    </source>
</evidence>
<dbReference type="RefSeq" id="WP_222961482.1">
    <property type="nucleotide sequence ID" value="NZ_JAINZZ010000005.1"/>
</dbReference>
<feature type="region of interest" description="Disordered" evidence="1">
    <location>
        <begin position="1"/>
        <end position="24"/>
    </location>
</feature>
<dbReference type="Proteomes" id="UP000778578">
    <property type="component" value="Unassembled WGS sequence"/>
</dbReference>
<name>A0ABS7Q5R0_9ACTN</name>
<dbReference type="InterPro" id="IPR041698">
    <property type="entry name" value="Methyltransf_25"/>
</dbReference>
<proteinExistence type="predicted"/>
<protein>
    <submittedName>
        <fullName evidence="3">Methyltransferase domain-containing protein</fullName>
    </submittedName>
</protein>
<reference evidence="3 4" key="1">
    <citation type="submission" date="2021-08" db="EMBL/GenBank/DDBJ databases">
        <title>WGS of actinomycetes from Thailand.</title>
        <authorList>
            <person name="Thawai C."/>
        </authorList>
    </citation>
    <scope>NUCLEOTIDE SEQUENCE [LARGE SCALE GENOMIC DNA]</scope>
    <source>
        <strain evidence="3 4">PLK6-54</strain>
    </source>
</reference>
<gene>
    <name evidence="3" type="ORF">K7862_06725</name>
</gene>
<dbReference type="GO" id="GO:0008168">
    <property type="term" value="F:methyltransferase activity"/>
    <property type="evidence" value="ECO:0007669"/>
    <property type="project" value="UniProtKB-KW"/>
</dbReference>
<dbReference type="InterPro" id="IPR029063">
    <property type="entry name" value="SAM-dependent_MTases_sf"/>
</dbReference>
<dbReference type="Pfam" id="PF13649">
    <property type="entry name" value="Methyltransf_25"/>
    <property type="match status" value="1"/>
</dbReference>
<dbReference type="Gene3D" id="3.40.50.150">
    <property type="entry name" value="Vaccinia Virus protein VP39"/>
    <property type="match status" value="1"/>
</dbReference>